<feature type="compositionally biased region" description="Basic and acidic residues" evidence="1">
    <location>
        <begin position="32"/>
        <end position="101"/>
    </location>
</feature>
<evidence type="ECO:0000313" key="3">
    <source>
        <dbReference type="Proteomes" id="UP001281761"/>
    </source>
</evidence>
<gene>
    <name evidence="2" type="ORF">BLNAU_12444</name>
</gene>
<feature type="region of interest" description="Disordered" evidence="1">
    <location>
        <begin position="1"/>
        <end position="163"/>
    </location>
</feature>
<feature type="compositionally biased region" description="Basic and acidic residues" evidence="1">
    <location>
        <begin position="128"/>
        <end position="147"/>
    </location>
</feature>
<dbReference type="Proteomes" id="UP001281761">
    <property type="component" value="Unassembled WGS sequence"/>
</dbReference>
<evidence type="ECO:0000256" key="1">
    <source>
        <dbReference type="SAM" id="MobiDB-lite"/>
    </source>
</evidence>
<protein>
    <submittedName>
        <fullName evidence="2">Uncharacterized protein</fullName>
    </submittedName>
</protein>
<sequence>MFATSNLIDQPTRKKPVPPPQPKPDDYYAQQEQKRLESIRQRNQDIIESRHAKYRGSPEQKHKIQEREQNERKILNEQREEIKRAQAEREKKEDESIRRYQQEQAIRSSEEERKRQETLNRNSLQNKELNRSLREERQMKINQDRMIPDVSPAFFDKFETSAR</sequence>
<feature type="compositionally biased region" description="Basic and acidic residues" evidence="1">
    <location>
        <begin position="108"/>
        <end position="118"/>
    </location>
</feature>
<accession>A0ABQ9XQQ4</accession>
<keyword evidence="3" id="KW-1185">Reference proteome</keyword>
<organism evidence="2 3">
    <name type="scientific">Blattamonas nauphoetae</name>
    <dbReference type="NCBI Taxonomy" id="2049346"/>
    <lineage>
        <taxon>Eukaryota</taxon>
        <taxon>Metamonada</taxon>
        <taxon>Preaxostyla</taxon>
        <taxon>Oxymonadida</taxon>
        <taxon>Blattamonas</taxon>
    </lineage>
</organism>
<comment type="caution">
    <text evidence="2">The sequence shown here is derived from an EMBL/GenBank/DDBJ whole genome shotgun (WGS) entry which is preliminary data.</text>
</comment>
<evidence type="ECO:0000313" key="2">
    <source>
        <dbReference type="EMBL" id="KAK2952616.1"/>
    </source>
</evidence>
<proteinExistence type="predicted"/>
<name>A0ABQ9XQQ4_9EUKA</name>
<dbReference type="EMBL" id="JARBJD010000101">
    <property type="protein sequence ID" value="KAK2952616.1"/>
    <property type="molecule type" value="Genomic_DNA"/>
</dbReference>
<reference evidence="2 3" key="1">
    <citation type="journal article" date="2022" name="bioRxiv">
        <title>Genomics of Preaxostyla Flagellates Illuminates Evolutionary Transitions and the Path Towards Mitochondrial Loss.</title>
        <authorList>
            <person name="Novak L.V.F."/>
            <person name="Treitli S.C."/>
            <person name="Pyrih J."/>
            <person name="Halakuc P."/>
            <person name="Pipaliya S.V."/>
            <person name="Vacek V."/>
            <person name="Brzon O."/>
            <person name="Soukal P."/>
            <person name="Eme L."/>
            <person name="Dacks J.B."/>
            <person name="Karnkowska A."/>
            <person name="Elias M."/>
            <person name="Hampl V."/>
        </authorList>
    </citation>
    <scope>NUCLEOTIDE SEQUENCE [LARGE SCALE GENOMIC DNA]</scope>
    <source>
        <strain evidence="2">NAU3</strain>
        <tissue evidence="2">Gut</tissue>
    </source>
</reference>